<reference evidence="1 2" key="1">
    <citation type="journal article" date="2019" name="Sci. Rep.">
        <title>Comparative genomics of chytrid fungi reveal insights into the obligate biotrophic and pathogenic lifestyle of Synchytrium endobioticum.</title>
        <authorList>
            <person name="van de Vossenberg B.T.L.H."/>
            <person name="Warris S."/>
            <person name="Nguyen H.D.T."/>
            <person name="van Gent-Pelzer M.P.E."/>
            <person name="Joly D.L."/>
            <person name="van de Geest H.C."/>
            <person name="Bonants P.J.M."/>
            <person name="Smith D.S."/>
            <person name="Levesque C.A."/>
            <person name="van der Lee T.A.J."/>
        </authorList>
    </citation>
    <scope>NUCLEOTIDE SEQUENCE [LARGE SCALE GENOMIC DNA]</scope>
    <source>
        <strain evidence="1 2">MB42</strain>
    </source>
</reference>
<dbReference type="CDD" id="cd21459">
    <property type="entry name" value="DLC-like_TCTEX1D2"/>
    <property type="match status" value="1"/>
</dbReference>
<protein>
    <submittedName>
        <fullName evidence="1">Uncharacterized protein</fullName>
    </submittedName>
</protein>
<dbReference type="InterPro" id="IPR038586">
    <property type="entry name" value="Tctex-1-like_sf"/>
</dbReference>
<dbReference type="Pfam" id="PF03645">
    <property type="entry name" value="Tctex-1"/>
    <property type="match status" value="1"/>
</dbReference>
<dbReference type="GO" id="GO:0005737">
    <property type="term" value="C:cytoplasm"/>
    <property type="evidence" value="ECO:0007669"/>
    <property type="project" value="TreeGrafter"/>
</dbReference>
<dbReference type="InterPro" id="IPR005334">
    <property type="entry name" value="Tctex-1-like"/>
</dbReference>
<gene>
    <name evidence="1" type="ORF">SeMB42_g03852</name>
</gene>
<comment type="caution">
    <text evidence="1">The sequence shown here is derived from an EMBL/GenBank/DDBJ whole genome shotgun (WGS) entry which is preliminary data.</text>
</comment>
<evidence type="ECO:0000313" key="2">
    <source>
        <dbReference type="Proteomes" id="UP000317494"/>
    </source>
</evidence>
<keyword evidence="2" id="KW-1185">Reference proteome</keyword>
<dbReference type="PANTHER" id="PTHR21255:SF7">
    <property type="entry name" value="DYNEIN LIGHT CHAIN TCTEX-TYPE PROTEIN 2B"/>
    <property type="match status" value="1"/>
</dbReference>
<dbReference type="PANTHER" id="PTHR21255">
    <property type="entry name" value="T-COMPLEX-ASSOCIATED-TESTIS-EXPRESSED 1/ DYNEIN LIGHT CHAIN"/>
    <property type="match status" value="1"/>
</dbReference>
<name>A0A507D3T9_9FUNG</name>
<evidence type="ECO:0000313" key="1">
    <source>
        <dbReference type="EMBL" id="TPX45955.1"/>
    </source>
</evidence>
<dbReference type="VEuPathDB" id="FungiDB:SeMB42_g03852"/>
<dbReference type="EMBL" id="QEAN01000145">
    <property type="protein sequence ID" value="TPX45955.1"/>
    <property type="molecule type" value="Genomic_DNA"/>
</dbReference>
<dbReference type="GO" id="GO:0005868">
    <property type="term" value="C:cytoplasmic dynein complex"/>
    <property type="evidence" value="ECO:0007669"/>
    <property type="project" value="TreeGrafter"/>
</dbReference>
<dbReference type="STRING" id="286115.A0A507D3T9"/>
<accession>A0A507D3T9</accession>
<dbReference type="Proteomes" id="UP000317494">
    <property type="component" value="Unassembled WGS sequence"/>
</dbReference>
<sequence>MVDDLLSTKLAKVKYDADATPELVKGVSHDILFQVKKFEFDRYKIAVDVTIGEFKGQGIRVQSRALWDTSTDSFASSSYHNATLFAVAMVFGLYFE</sequence>
<organism evidence="1 2">
    <name type="scientific">Synchytrium endobioticum</name>
    <dbReference type="NCBI Taxonomy" id="286115"/>
    <lineage>
        <taxon>Eukaryota</taxon>
        <taxon>Fungi</taxon>
        <taxon>Fungi incertae sedis</taxon>
        <taxon>Chytridiomycota</taxon>
        <taxon>Chytridiomycota incertae sedis</taxon>
        <taxon>Chytridiomycetes</taxon>
        <taxon>Synchytriales</taxon>
        <taxon>Synchytriaceae</taxon>
        <taxon>Synchytrium</taxon>
    </lineage>
</organism>
<dbReference type="Gene3D" id="3.30.1140.40">
    <property type="entry name" value="Tctex-1"/>
    <property type="match status" value="1"/>
</dbReference>
<dbReference type="AlphaFoldDB" id="A0A507D3T9"/>
<dbReference type="GO" id="GO:0045505">
    <property type="term" value="F:dynein intermediate chain binding"/>
    <property type="evidence" value="ECO:0007669"/>
    <property type="project" value="TreeGrafter"/>
</dbReference>
<dbReference type="GO" id="GO:0007018">
    <property type="term" value="P:microtubule-based movement"/>
    <property type="evidence" value="ECO:0007669"/>
    <property type="project" value="TreeGrafter"/>
</dbReference>
<proteinExistence type="predicted"/>